<feature type="compositionally biased region" description="Pro residues" evidence="1">
    <location>
        <begin position="729"/>
        <end position="743"/>
    </location>
</feature>
<feature type="compositionally biased region" description="Basic residues" evidence="1">
    <location>
        <begin position="392"/>
        <end position="401"/>
    </location>
</feature>
<reference evidence="3" key="1">
    <citation type="journal article" date="2019" name="Int. J. Syst. Evol. Microbiol.">
        <title>The Global Catalogue of Microorganisms (GCM) 10K type strain sequencing project: providing services to taxonomists for standard genome sequencing and annotation.</title>
        <authorList>
            <consortium name="The Broad Institute Genomics Platform"/>
            <consortium name="The Broad Institute Genome Sequencing Center for Infectious Disease"/>
            <person name="Wu L."/>
            <person name="Ma J."/>
        </authorList>
    </citation>
    <scope>NUCLEOTIDE SEQUENCE [LARGE SCALE GENOMIC DNA]</scope>
    <source>
        <strain evidence="3">NBRC 108730</strain>
    </source>
</reference>
<feature type="region of interest" description="Disordered" evidence="1">
    <location>
        <begin position="1207"/>
        <end position="1249"/>
    </location>
</feature>
<feature type="region of interest" description="Disordered" evidence="1">
    <location>
        <begin position="56"/>
        <end position="844"/>
    </location>
</feature>
<feature type="compositionally biased region" description="Low complexity" evidence="1">
    <location>
        <begin position="553"/>
        <end position="584"/>
    </location>
</feature>
<feature type="compositionally biased region" description="Low complexity" evidence="1">
    <location>
        <begin position="418"/>
        <end position="453"/>
    </location>
</feature>
<feature type="compositionally biased region" description="Low complexity" evidence="1">
    <location>
        <begin position="325"/>
        <end position="337"/>
    </location>
</feature>
<evidence type="ECO:0000313" key="2">
    <source>
        <dbReference type="EMBL" id="GMA86873.1"/>
    </source>
</evidence>
<feature type="compositionally biased region" description="Low complexity" evidence="1">
    <location>
        <begin position="526"/>
        <end position="542"/>
    </location>
</feature>
<protein>
    <submittedName>
        <fullName evidence="2">Uncharacterized protein</fullName>
    </submittedName>
</protein>
<sequence length="1284" mass="132926">MPSLMSGRPVDWATNAWQTALFVGLDAAAYGTFRVIEQTALGARFKQFVVGRPAADDAGAAGRSADDAGRSAGDDVARSGADDVGDAVPAVAGSVGGAGRSGATVTSRGALRPEAAQPPRIALARPASPSRSSTSRSSDGFEVPTRTGRLHPRTEPHPFAARPPRPVSVHRPTGRPPRESPPDRDGLLEHAAPSPSSRPRRFRPPPVPPSPRSGVRPSAASRRRDSIEPAADAQRAARLLAGRRAAARSAAPAAARRPGGPARPAPEDGSRSSVRSRRRARAAARPAVTARCASGRRHRDPGHRAARSPRRAGARASGRRRSPDRSAGGVVAVAGRARCGRGRTAGRRARTARGVGGDRDRAGRRRRGAPGERAGRPGRGPGCAEDDEGARRPRAACRRTARGVPAPTATRTGEDAAARSAAPGAARPEVSAARPEVPAARPDAPAARPEVPAGRPEVSAGRPEVSAGRPEVSAARPEVPAGRPEVSAARPDAPAARPEVSAGRPEVSAGRPEVSAARPEVSAARPEVSAARPEVPAARPEVSAARPDAPVSRPEVPAARPDAPAARPEVPAARPDAPAARPEVSAARLDAPVSRPGDEMVPRTGEPARPGVPRADAPPVQPGRATDVAPRATEPLPGPPRPAGRAEGPRPEAPSTSRAGASSGAPRAESPSAHRVESPGARAEGPRPEAPSTQRTESPSGVPRPEGPSGPAEAPRGDRSDALGQHAPAPRPADPTAPRPESPTAPDRGPVDGGPRPGVDPLRPEHLPAAGRRPVAEVPVVRSHDGAGLQAEAPRVQRGPSPVEAGAPRPGVDLARAHLPPHSAPRGEARAADDAAPRRSTYQPLSGREAVYEGMKEAVGTGFANAVIYPTTVAVHHDQFDLQNYAIAVGLGTVMAGTRQGLYQWAPFGQATAHTPARPGTDPTRTWKAPHGASAGQRWVAETPMLYAYLSGYFVLRDHLTNVLQGGQTPTHHARHAARGAGPARRPVGRLRARSTAGVRGTGRCPGRTSSASRPAPDPARTAGHPGAARASAPACWRAAICCATSAVWMPWNRPSSHPTSLGLGDAQARRPTGSARRTAARCDAGSSTRLGRQTLLEARAASARGCRRAGRGRPRRAARCAPPRAACLTMLPIRITFAGCSTRSAGLVTSASPDGSCETPILLARAALPEVTSLRAWVCAEAIGQALGGRDHPYLPYVPSRERPVEPAALGRLRRRGRHGRPAGRGRRRSAAGGQPSGRDPARTAAHRARARRACCPRACARRSWPGSPATGRPASAGRTVRC</sequence>
<keyword evidence="3" id="KW-1185">Reference proteome</keyword>
<feature type="compositionally biased region" description="Low complexity" evidence="1">
    <location>
        <begin position="488"/>
        <end position="498"/>
    </location>
</feature>
<evidence type="ECO:0000256" key="1">
    <source>
        <dbReference type="SAM" id="MobiDB-lite"/>
    </source>
</evidence>
<dbReference type="EMBL" id="BSUZ01000001">
    <property type="protein sequence ID" value="GMA86873.1"/>
    <property type="molecule type" value="Genomic_DNA"/>
</dbReference>
<dbReference type="Proteomes" id="UP001157017">
    <property type="component" value="Unassembled WGS sequence"/>
</dbReference>
<feature type="region of interest" description="Disordered" evidence="1">
    <location>
        <begin position="1059"/>
        <end position="1085"/>
    </location>
</feature>
<organism evidence="2 3">
    <name type="scientific">Angustibacter aerolatus</name>
    <dbReference type="NCBI Taxonomy" id="1162965"/>
    <lineage>
        <taxon>Bacteria</taxon>
        <taxon>Bacillati</taxon>
        <taxon>Actinomycetota</taxon>
        <taxon>Actinomycetes</taxon>
        <taxon>Kineosporiales</taxon>
        <taxon>Kineosporiaceae</taxon>
    </lineage>
</organism>
<evidence type="ECO:0000313" key="3">
    <source>
        <dbReference type="Proteomes" id="UP001157017"/>
    </source>
</evidence>
<feature type="compositionally biased region" description="Low complexity" evidence="1">
    <location>
        <begin position="118"/>
        <end position="138"/>
    </location>
</feature>
<feature type="compositionally biased region" description="Low complexity" evidence="1">
    <location>
        <begin position="229"/>
        <end position="262"/>
    </location>
</feature>
<feature type="compositionally biased region" description="Low complexity" evidence="1">
    <location>
        <begin position="283"/>
        <end position="293"/>
    </location>
</feature>
<name>A0ABQ6JFA6_9ACTN</name>
<proteinExistence type="predicted"/>
<feature type="compositionally biased region" description="Basic residues" evidence="1">
    <location>
        <begin position="294"/>
        <end position="322"/>
    </location>
</feature>
<feature type="region of interest" description="Disordered" evidence="1">
    <location>
        <begin position="966"/>
        <end position="1028"/>
    </location>
</feature>
<feature type="compositionally biased region" description="Basic and acidic residues" evidence="1">
    <location>
        <begin position="64"/>
        <end position="81"/>
    </location>
</feature>
<feature type="compositionally biased region" description="Basic residues" evidence="1">
    <location>
        <begin position="1213"/>
        <end position="1231"/>
    </location>
</feature>
<feature type="region of interest" description="Disordered" evidence="1">
    <location>
        <begin position="1265"/>
        <end position="1284"/>
    </location>
</feature>
<feature type="compositionally biased region" description="Low complexity" evidence="1">
    <location>
        <begin position="653"/>
        <end position="671"/>
    </location>
</feature>
<comment type="caution">
    <text evidence="2">The sequence shown here is derived from an EMBL/GenBank/DDBJ whole genome shotgun (WGS) entry which is preliminary data.</text>
</comment>
<feature type="compositionally biased region" description="Basic and acidic residues" evidence="1">
    <location>
        <begin position="825"/>
        <end position="837"/>
    </location>
</feature>
<feature type="compositionally biased region" description="Basic residues" evidence="1">
    <location>
        <begin position="338"/>
        <end position="351"/>
    </location>
</feature>
<accession>A0ABQ6JFA6</accession>
<gene>
    <name evidence="2" type="ORF">GCM10025868_21230</name>
</gene>
<feature type="compositionally biased region" description="Basic and acidic residues" evidence="1">
    <location>
        <begin position="176"/>
        <end position="188"/>
    </location>
</feature>